<dbReference type="SUPFAM" id="SSF51338">
    <property type="entry name" value="Composite domain of metallo-dependent hydrolases"/>
    <property type="match status" value="1"/>
</dbReference>
<dbReference type="GO" id="GO:0016810">
    <property type="term" value="F:hydrolase activity, acting on carbon-nitrogen (but not peptide) bonds"/>
    <property type="evidence" value="ECO:0007669"/>
    <property type="project" value="InterPro"/>
</dbReference>
<organism evidence="3 4">
    <name type="scientific">Planoprotostelium fungivorum</name>
    <dbReference type="NCBI Taxonomy" id="1890364"/>
    <lineage>
        <taxon>Eukaryota</taxon>
        <taxon>Amoebozoa</taxon>
        <taxon>Evosea</taxon>
        <taxon>Variosea</taxon>
        <taxon>Cavosteliida</taxon>
        <taxon>Cavosteliaceae</taxon>
        <taxon>Planoprotostelium</taxon>
    </lineage>
</organism>
<dbReference type="SUPFAM" id="SSF51556">
    <property type="entry name" value="Metallo-dependent hydrolases"/>
    <property type="match status" value="1"/>
</dbReference>
<dbReference type="Gene3D" id="3.20.20.140">
    <property type="entry name" value="Metal-dependent hydrolases"/>
    <property type="match status" value="2"/>
</dbReference>
<evidence type="ECO:0000313" key="4">
    <source>
        <dbReference type="Proteomes" id="UP000241769"/>
    </source>
</evidence>
<dbReference type="EMBL" id="MDYQ01000104">
    <property type="protein sequence ID" value="PRP82373.1"/>
    <property type="molecule type" value="Genomic_DNA"/>
</dbReference>
<dbReference type="InParanoid" id="A0A2P6NEI6"/>
<dbReference type="InterPro" id="IPR032466">
    <property type="entry name" value="Metal_Hydrolase"/>
</dbReference>
<keyword evidence="1" id="KW-0812">Transmembrane</keyword>
<feature type="transmembrane region" description="Helical" evidence="1">
    <location>
        <begin position="20"/>
        <end position="42"/>
    </location>
</feature>
<name>A0A2P6NEI6_9EUKA</name>
<dbReference type="PANTHER" id="PTHR43135:SF3">
    <property type="entry name" value="ALPHA-D-RIBOSE 1-METHYLPHOSPHONATE 5-TRIPHOSPHATE DIPHOSPHATASE"/>
    <property type="match status" value="1"/>
</dbReference>
<evidence type="ECO:0000313" key="3">
    <source>
        <dbReference type="EMBL" id="PRP82373.1"/>
    </source>
</evidence>
<reference evidence="3 4" key="1">
    <citation type="journal article" date="2018" name="Genome Biol. Evol.">
        <title>Multiple Roots of Fruiting Body Formation in Amoebozoa.</title>
        <authorList>
            <person name="Hillmann F."/>
            <person name="Forbes G."/>
            <person name="Novohradska S."/>
            <person name="Ferling I."/>
            <person name="Riege K."/>
            <person name="Groth M."/>
            <person name="Westermann M."/>
            <person name="Marz M."/>
            <person name="Spaller T."/>
            <person name="Winckler T."/>
            <person name="Schaap P."/>
            <person name="Glockner G."/>
        </authorList>
    </citation>
    <scope>NUCLEOTIDE SEQUENCE [LARGE SCALE GENOMIC DNA]</scope>
    <source>
        <strain evidence="3 4">Jena</strain>
    </source>
</reference>
<evidence type="ECO:0000259" key="2">
    <source>
        <dbReference type="Pfam" id="PF01979"/>
    </source>
</evidence>
<dbReference type="Proteomes" id="UP000241769">
    <property type="component" value="Unassembled WGS sequence"/>
</dbReference>
<dbReference type="AlphaFoldDB" id="A0A2P6NEI6"/>
<accession>A0A2P6NEI6</accession>
<dbReference type="OrthoDB" id="10258955at2759"/>
<dbReference type="STRING" id="1890364.A0A2P6NEI6"/>
<keyword evidence="1" id="KW-1133">Transmembrane helix</keyword>
<feature type="domain" description="Amidohydrolase-related" evidence="2">
    <location>
        <begin position="382"/>
        <end position="478"/>
    </location>
</feature>
<gene>
    <name evidence="3" type="ORF">PROFUN_10149</name>
</gene>
<keyword evidence="3" id="KW-0378">Hydrolase</keyword>
<dbReference type="Pfam" id="PF01979">
    <property type="entry name" value="Amidohydro_1"/>
    <property type="match status" value="1"/>
</dbReference>
<dbReference type="InterPro" id="IPR006680">
    <property type="entry name" value="Amidohydro-rel"/>
</dbReference>
<dbReference type="InterPro" id="IPR011059">
    <property type="entry name" value="Metal-dep_hydrolase_composite"/>
</dbReference>
<comment type="caution">
    <text evidence="3">The sequence shown here is derived from an EMBL/GenBank/DDBJ whole genome shotgun (WGS) entry which is preliminary data.</text>
</comment>
<keyword evidence="4" id="KW-1185">Reference proteome</keyword>
<evidence type="ECO:0000256" key="1">
    <source>
        <dbReference type="SAM" id="Phobius"/>
    </source>
</evidence>
<dbReference type="Gene3D" id="2.30.40.10">
    <property type="entry name" value="Urease, subunit C, domain 1"/>
    <property type="match status" value="1"/>
</dbReference>
<protein>
    <submittedName>
        <fullName evidence="3">Amidohydrolase family protein</fullName>
    </submittedName>
</protein>
<keyword evidence="1" id="KW-0472">Membrane</keyword>
<sequence>MIMEELLIEEGSSRRRVKTWILYIPIILLALIFLSNTIGSAVSSKKLSSIESYLSGVEEGHSLNDGGCPEYTTQYDPFYGGMNGGSQLNNNVSQSTTILKNGTVWVGNGQVFVNTDVVIVKGKISAITKNWSGSQAGATIIQLKGEIVTPGLVDMHSHLGVYSYPEDSFGTQDGNEMTNPTFPQMRALDGLNPNDPAIPHIRSGGVTTSLVLPGSGNIMGGEAAMVKLRDGTIREMLIPDAPRAMKMACGENPKRVYGNRQQTPMSRMGVTYLLRNRFLKAADEWDCQAHAANGKSTGARPFDLDLETLVGVLRGQVLLNVHCYKEEDLEMMVRTSKEFNFKIAAFHHGLEAWRVPDLLQRNNISAAIFTDHWGFKMEGYDGSVHAAKILNDGGVNVALKSDHPVLFAKDLVHEAAKAFHYGLPEQKAFSAVSLNPAKALRLDSRIGSLEVGKEADVVVWPNHPFALGSRPSHVFVDGWLLHTNQNTKKNLKSPTPSTTRLVSTGKTACTPTSRSFYVSGVNVYTMDADQTVLTDATISVVDGSVTCVDKLCPIPSGDIDRYNLPGGVVIPGIVSLDGSTAQQENIRAVDGIVPTIYYQRKIKSAFGGGVTSNIVLPQGNRVLSGVGGFIYTSPGTDEFSVKFPRIISENSSLSSSLGNRAKSGVKSVSQQFAELRAFFQVDLNTSRNTPVGSVLSGAIPLVVDVDQADHISSLLRLKKELNIPRLIIRGGAESHKLKSQLASEGVAVILAPARPKPNEFETWNSREDAVVVLREAGVNVSIAVTDRWAVANGMPYVEALASITSVPAKMFGLNGVGRIRVNETANFALYGGDPLSLSSSVQV</sequence>
<dbReference type="InterPro" id="IPR051781">
    <property type="entry name" value="Metallo-dep_Hydrolase"/>
</dbReference>
<proteinExistence type="predicted"/>
<dbReference type="CDD" id="cd01309">
    <property type="entry name" value="Met_dep_hydrolase_C"/>
    <property type="match status" value="1"/>
</dbReference>
<dbReference type="PANTHER" id="PTHR43135">
    <property type="entry name" value="ALPHA-D-RIBOSE 1-METHYLPHOSPHONATE 5-TRIPHOSPHATE DIPHOSPHATASE"/>
    <property type="match status" value="1"/>
</dbReference>